<evidence type="ECO:0000256" key="2">
    <source>
        <dbReference type="SAM" id="SignalP"/>
    </source>
</evidence>
<dbReference type="Proteomes" id="UP001520654">
    <property type="component" value="Unassembled WGS sequence"/>
</dbReference>
<dbReference type="EMBL" id="JAINUL010000001">
    <property type="protein sequence ID" value="MCC0093953.1"/>
    <property type="molecule type" value="Genomic_DNA"/>
</dbReference>
<dbReference type="InterPro" id="IPR051172">
    <property type="entry name" value="Chlamydia_OmcB"/>
</dbReference>
<evidence type="ECO:0000313" key="5">
    <source>
        <dbReference type="Proteomes" id="UP001520654"/>
    </source>
</evidence>
<feature type="compositionally biased region" description="Pro residues" evidence="1">
    <location>
        <begin position="150"/>
        <end position="161"/>
    </location>
</feature>
<feature type="region of interest" description="Disordered" evidence="1">
    <location>
        <begin position="126"/>
        <end position="185"/>
    </location>
</feature>
<keyword evidence="2" id="KW-0732">Signal</keyword>
<feature type="domain" description="DUF11" evidence="3">
    <location>
        <begin position="560"/>
        <end position="676"/>
    </location>
</feature>
<dbReference type="PANTHER" id="PTHR34819">
    <property type="entry name" value="LARGE CYSTEINE-RICH PERIPLASMIC PROTEIN OMCB"/>
    <property type="match status" value="1"/>
</dbReference>
<dbReference type="InterPro" id="IPR013783">
    <property type="entry name" value="Ig-like_fold"/>
</dbReference>
<dbReference type="Gene3D" id="2.60.40.10">
    <property type="entry name" value="Immunoglobulins"/>
    <property type="match status" value="2"/>
</dbReference>
<evidence type="ECO:0000259" key="3">
    <source>
        <dbReference type="Pfam" id="PF01345"/>
    </source>
</evidence>
<feature type="region of interest" description="Disordered" evidence="1">
    <location>
        <begin position="533"/>
        <end position="553"/>
    </location>
</feature>
<accession>A0ABS8DZ49</accession>
<name>A0ABS8DZ49_9ACTN</name>
<proteinExistence type="predicted"/>
<feature type="region of interest" description="Disordered" evidence="1">
    <location>
        <begin position="661"/>
        <end position="698"/>
    </location>
</feature>
<evidence type="ECO:0000313" key="4">
    <source>
        <dbReference type="EMBL" id="MCC0093953.1"/>
    </source>
</evidence>
<dbReference type="InterPro" id="IPR047589">
    <property type="entry name" value="DUF11_rpt"/>
</dbReference>
<feature type="compositionally biased region" description="Polar residues" evidence="1">
    <location>
        <begin position="388"/>
        <end position="400"/>
    </location>
</feature>
<feature type="compositionally biased region" description="Polar residues" evidence="1">
    <location>
        <begin position="661"/>
        <end position="675"/>
    </location>
</feature>
<feature type="region of interest" description="Disordered" evidence="1">
    <location>
        <begin position="388"/>
        <end position="424"/>
    </location>
</feature>
<feature type="domain" description="DUF11" evidence="3">
    <location>
        <begin position="45"/>
        <end position="151"/>
    </location>
</feature>
<feature type="region of interest" description="Disordered" evidence="1">
    <location>
        <begin position="256"/>
        <end position="291"/>
    </location>
</feature>
<comment type="caution">
    <text evidence="4">The sequence shown here is derived from an EMBL/GenBank/DDBJ whole genome shotgun (WGS) entry which is preliminary data.</text>
</comment>
<reference evidence="4 5" key="1">
    <citation type="submission" date="2021-08" db="EMBL/GenBank/DDBJ databases">
        <title>Genomic Architecture of Streptomyces flavotricini NGL1 and Streptomyces erythrochromogenes HMS4 With Differential Plant Beneficial attributes and laccase production capabilities.</title>
        <authorList>
            <person name="Salwan R."/>
            <person name="Kaur R."/>
            <person name="Sharma V."/>
        </authorList>
    </citation>
    <scope>NUCLEOTIDE SEQUENCE [LARGE SCALE GENOMIC DNA]</scope>
    <source>
        <strain evidence="4 5">NGL1</strain>
    </source>
</reference>
<feature type="chain" id="PRO_5047252841" evidence="2">
    <location>
        <begin position="33"/>
        <end position="698"/>
    </location>
</feature>
<dbReference type="Pfam" id="PF01345">
    <property type="entry name" value="DUF11"/>
    <property type="match status" value="5"/>
</dbReference>
<keyword evidence="5" id="KW-1185">Reference proteome</keyword>
<protein>
    <submittedName>
        <fullName evidence="4">DUF11 domain-containing protein</fullName>
    </submittedName>
</protein>
<dbReference type="PANTHER" id="PTHR34819:SF3">
    <property type="entry name" value="CELL SURFACE PROTEIN"/>
    <property type="match status" value="1"/>
</dbReference>
<feature type="domain" description="DUF11" evidence="3">
    <location>
        <begin position="428"/>
        <end position="549"/>
    </location>
</feature>
<dbReference type="InterPro" id="IPR001434">
    <property type="entry name" value="OmcB-like_DUF11"/>
</dbReference>
<evidence type="ECO:0000256" key="1">
    <source>
        <dbReference type="SAM" id="MobiDB-lite"/>
    </source>
</evidence>
<sequence length="698" mass="71856">MTTRPGRRPAAWLLAALLCAAPQFGGSAPAAAAVAARPPEPVEVTVRHARAPGDLITYTLTATNRGPSVARNVKATDRLPEGITFVDSSDGCTETDQTVTCGPEPQLNVGQSKSWTFHARLSAAYEGDGSDLGNSATGSSDATDPAPDNNTPPPVRPPGPFGPVSDLATVKTPLGAGPTVPGQEFEYEVRTTNKGPSDARNVTITDTLPDGLSYVSSADPCQVTTGRTVSCGPRARLTPGDFVVWTFKVKLDPAYSGDGSDLRNTATSASASKDPEPADNTSRPVLPPGGVTVPQADVWMAKRPATTTPIAPGQTFDYVLTATNDGPSRAVDTTVTDVLPAPLAFVGSTDGCTADHGTVTCGPLAVLDQGAPKSWRFTVRLDGNYTGNGSDILNTATATSETKDPRPENNTSSPAGLPGSKVNKPTADLAVTKEAVGSKPPKPGETFDYRIRVTNNGPSADAYNVKLTDNLPEGLAYVTSSPTGCTVSGHMVSCKRTSPLKVGDFTEYVLTVRVDPSYSGDGSDLRNTARVTADNIDPASENDSSTASVPGGNVAAPSADLAITKKPVQTVPVAPGETFEYALTISNTGPSTAERITVSDVLPTALSYVSGDASCSSGRTVTCGPLPTLAPGADVTWVFKVKLDPDYTGNGSDIRNTATVSALTADPNTDNNTSRAAGPPGGTVKNPTADLEVGKTTP</sequence>
<organism evidence="4 5">
    <name type="scientific">Streptomyces flavotricini</name>
    <dbReference type="NCBI Taxonomy" id="66888"/>
    <lineage>
        <taxon>Bacteria</taxon>
        <taxon>Bacillati</taxon>
        <taxon>Actinomycetota</taxon>
        <taxon>Actinomycetes</taxon>
        <taxon>Kitasatosporales</taxon>
        <taxon>Streptomycetaceae</taxon>
        <taxon>Streptomyces</taxon>
    </lineage>
</organism>
<feature type="domain" description="DUF11" evidence="3">
    <location>
        <begin position="166"/>
        <end position="282"/>
    </location>
</feature>
<gene>
    <name evidence="4" type="ORF">K7B10_03935</name>
</gene>
<feature type="signal peptide" evidence="2">
    <location>
        <begin position="1"/>
        <end position="32"/>
    </location>
</feature>
<feature type="domain" description="DUF11" evidence="3">
    <location>
        <begin position="301"/>
        <end position="413"/>
    </location>
</feature>
<dbReference type="NCBIfam" id="TIGR01451">
    <property type="entry name" value="B_ant_repeat"/>
    <property type="match status" value="5"/>
</dbReference>
<dbReference type="RefSeq" id="WP_229334559.1">
    <property type="nucleotide sequence ID" value="NZ_JAINUL010000001.1"/>
</dbReference>
<feature type="compositionally biased region" description="Polar residues" evidence="1">
    <location>
        <begin position="132"/>
        <end position="141"/>
    </location>
</feature>
<feature type="compositionally biased region" description="Polar residues" evidence="1">
    <location>
        <begin position="262"/>
        <end position="271"/>
    </location>
</feature>